<keyword evidence="2" id="KW-0433">Leucine-rich repeat</keyword>
<evidence type="ECO:0000259" key="10">
    <source>
        <dbReference type="Pfam" id="PF23559"/>
    </source>
</evidence>
<dbReference type="PRINTS" id="PR00364">
    <property type="entry name" value="DISEASERSIST"/>
</dbReference>
<dbReference type="Gene3D" id="3.80.10.10">
    <property type="entry name" value="Ribonuclease Inhibitor"/>
    <property type="match status" value="1"/>
</dbReference>
<evidence type="ECO:0000256" key="7">
    <source>
        <dbReference type="SAM" id="MobiDB-lite"/>
    </source>
</evidence>
<evidence type="ECO:0000256" key="6">
    <source>
        <dbReference type="ARBA" id="ARBA00022840"/>
    </source>
</evidence>
<evidence type="ECO:0000256" key="4">
    <source>
        <dbReference type="ARBA" id="ARBA00022741"/>
    </source>
</evidence>
<dbReference type="InterPro" id="IPR058922">
    <property type="entry name" value="WHD_DRP"/>
</dbReference>
<dbReference type="PANTHER" id="PTHR23155">
    <property type="entry name" value="DISEASE RESISTANCE PROTEIN RP"/>
    <property type="match status" value="1"/>
</dbReference>
<reference evidence="11" key="1">
    <citation type="journal article" date="2025" name="Foods">
        <title>Unveiling the Microbial Signatures of Arabica Coffee Cherries: Insights into Ripeness Specific Diversity, Functional Traits, and Implications for Quality and Safety.</title>
        <authorList>
            <consortium name="RefSeq"/>
            <person name="Tenea G.N."/>
            <person name="Cifuentes V."/>
            <person name="Reyes P."/>
            <person name="Cevallos-Vallejos M."/>
        </authorList>
    </citation>
    <scope>NUCLEOTIDE SEQUENCE [LARGE SCALE GENOMIC DNA]</scope>
</reference>
<feature type="domain" description="Disease resistance protein winged helix" evidence="10">
    <location>
        <begin position="446"/>
        <end position="516"/>
    </location>
</feature>
<dbReference type="Pfam" id="PF23559">
    <property type="entry name" value="WHD_DRP"/>
    <property type="match status" value="1"/>
</dbReference>
<dbReference type="RefSeq" id="XP_027100422.1">
    <property type="nucleotide sequence ID" value="XM_027244621.1"/>
</dbReference>
<dbReference type="Pfam" id="PF18052">
    <property type="entry name" value="Rx_N"/>
    <property type="match status" value="1"/>
</dbReference>
<dbReference type="FunFam" id="1.10.10.10:FF:000322">
    <property type="entry name" value="Probable disease resistance protein At1g63360"/>
    <property type="match status" value="1"/>
</dbReference>
<evidence type="ECO:0000313" key="11">
    <source>
        <dbReference type="Proteomes" id="UP001652660"/>
    </source>
</evidence>
<dbReference type="InterPro" id="IPR032675">
    <property type="entry name" value="LRR_dom_sf"/>
</dbReference>
<dbReference type="AlphaFoldDB" id="A0A6P6VBU9"/>
<dbReference type="Gene3D" id="3.40.50.300">
    <property type="entry name" value="P-loop containing nucleotide triphosphate hydrolases"/>
    <property type="match status" value="1"/>
</dbReference>
<dbReference type="InterPro" id="IPR002182">
    <property type="entry name" value="NB-ARC"/>
</dbReference>
<sequence length="907" mass="104357">MEQAIQVSVGFALQNLLQLIDENRRLISDNYEKITDLQADVRLLKVFMAEYTANYRNSKPLTELADEIRSRVFEVEDLMETYIAEEMHYQGKNIFKKAVRAREHLSNLRILGETVQKLSAKVKKTNEDNKEIGLHLVALEELSRESSRRSSMSEENQTGGNQEPDRIIGFEDAADNVLELLGGKKLVQGKSDGEEQSNSDAEQHSESKELEIASIHGMLGLGKTTLARKVLNDLRIEYHFFTRLFVTVSNEYNKKEVLLSILSVFIKNIREQDKTVEQLVDMVKHELKYKYLIVMDDVWQNEVWEDIKKFLPDNSKGSRVLVTTRIESVANYVATKTKPYKLRLMFTEEAEELLRTKVFDENTCPEELESIEKKILAKCDRLPLAIVVTAGILRNHPKDLTWWEDVLNGVAELVDNNHQKRIDELIRRSYDNLPDILKSCFLYLGVFPEDLEIPVSKLLQLWIAEGFIPQSERASMEKIAELCLRELVGRNLVMVRRRTLSGRIKTCIIHDTLRDFCKKMAKAENLFQQVHVDTNSSSGRRLTCINSYFQEYVQKEQPAEKVRSFLSFGEETTLRKDLCSNICKHFKLLRVLDILSVKLPGRFPAQLPNLVLLKFIAICCELQILPKKMSSLVNLQTLIVYTTHPTLRIEADIWGMTKLRHLRTNTSTFLPECSRQCSSSENLQTLSTVAPECLTNDVLERTKKLKKLGIRGNLGTLVKANGESRLFDMLCELVSLENLKLRNDDVTSRLLALPPAHKFPARLTRLSLQDTSLDWQIHMPILGKLRFLEVLKLKDNAFMGEDWQTEGGGFRCLKVLFIGSTNLKSWDAKATNFPQLRCLVLKQCKKLVRIPYDFVYMKHLEMIDLEYAKDSVISSARRIVQQQLMEIIARPNENKTTPIKLTVYPPE</sequence>
<evidence type="ECO:0000259" key="8">
    <source>
        <dbReference type="Pfam" id="PF00931"/>
    </source>
</evidence>
<comment type="similarity">
    <text evidence="1">Belongs to the disease resistance NB-LRR family.</text>
</comment>
<dbReference type="Gene3D" id="1.10.10.10">
    <property type="entry name" value="Winged helix-like DNA-binding domain superfamily/Winged helix DNA-binding domain"/>
    <property type="match status" value="1"/>
</dbReference>
<dbReference type="SUPFAM" id="SSF52540">
    <property type="entry name" value="P-loop containing nucleoside triphosphate hydrolases"/>
    <property type="match status" value="1"/>
</dbReference>
<dbReference type="GO" id="GO:0043531">
    <property type="term" value="F:ADP binding"/>
    <property type="evidence" value="ECO:0007669"/>
    <property type="project" value="InterPro"/>
</dbReference>
<dbReference type="Gene3D" id="1.10.8.430">
    <property type="entry name" value="Helical domain of apoptotic protease-activating factors"/>
    <property type="match status" value="1"/>
</dbReference>
<dbReference type="RefSeq" id="XP_027100423.1">
    <property type="nucleotide sequence ID" value="XM_027244622.1"/>
</dbReference>
<dbReference type="InterPro" id="IPR036388">
    <property type="entry name" value="WH-like_DNA-bd_sf"/>
</dbReference>
<feature type="domain" description="Disease resistance N-terminal" evidence="9">
    <location>
        <begin position="9"/>
        <end position="93"/>
    </location>
</feature>
<dbReference type="InterPro" id="IPR027417">
    <property type="entry name" value="P-loop_NTPase"/>
</dbReference>
<dbReference type="Proteomes" id="UP001652660">
    <property type="component" value="Chromosome 11e"/>
</dbReference>
<feature type="domain" description="NB-ARC" evidence="8">
    <location>
        <begin position="204"/>
        <end position="363"/>
    </location>
</feature>
<evidence type="ECO:0000256" key="3">
    <source>
        <dbReference type="ARBA" id="ARBA00022737"/>
    </source>
</evidence>
<dbReference type="InterPro" id="IPR041118">
    <property type="entry name" value="Rx_N"/>
</dbReference>
<dbReference type="InterPro" id="IPR042197">
    <property type="entry name" value="Apaf_helical"/>
</dbReference>
<dbReference type="GO" id="GO:0098542">
    <property type="term" value="P:defense response to other organism"/>
    <property type="evidence" value="ECO:0007669"/>
    <property type="project" value="TreeGrafter"/>
</dbReference>
<keyword evidence="5" id="KW-0611">Plant defense</keyword>
<evidence type="ECO:0000259" key="9">
    <source>
        <dbReference type="Pfam" id="PF18052"/>
    </source>
</evidence>
<dbReference type="Gene3D" id="1.20.5.4130">
    <property type="match status" value="1"/>
</dbReference>
<keyword evidence="6" id="KW-0067">ATP-binding</keyword>
<evidence type="ECO:0000256" key="1">
    <source>
        <dbReference type="ARBA" id="ARBA00008894"/>
    </source>
</evidence>
<evidence type="ECO:0000256" key="5">
    <source>
        <dbReference type="ARBA" id="ARBA00022821"/>
    </source>
</evidence>
<feature type="region of interest" description="Disordered" evidence="7">
    <location>
        <begin position="145"/>
        <end position="166"/>
    </location>
</feature>
<dbReference type="OrthoDB" id="646178at2759"/>
<keyword evidence="3" id="KW-0677">Repeat</keyword>
<dbReference type="GO" id="GO:0005524">
    <property type="term" value="F:ATP binding"/>
    <property type="evidence" value="ECO:0007669"/>
    <property type="project" value="UniProtKB-KW"/>
</dbReference>
<reference evidence="12 13" key="2">
    <citation type="submission" date="2025-04" db="UniProtKB">
        <authorList>
            <consortium name="RefSeq"/>
        </authorList>
    </citation>
    <scope>IDENTIFICATION</scope>
    <source>
        <tissue evidence="12 13">Leaves</tissue>
    </source>
</reference>
<keyword evidence="11" id="KW-1185">Reference proteome</keyword>
<dbReference type="PANTHER" id="PTHR23155:SF1193">
    <property type="entry name" value="DISEASE RESISTANCE PROTEIN RPP13-RELATED"/>
    <property type="match status" value="1"/>
</dbReference>
<dbReference type="Pfam" id="PF00931">
    <property type="entry name" value="NB-ARC"/>
    <property type="match status" value="1"/>
</dbReference>
<evidence type="ECO:0000313" key="13">
    <source>
        <dbReference type="RefSeq" id="XP_027100423.1"/>
    </source>
</evidence>
<keyword evidence="4" id="KW-0547">Nucleotide-binding</keyword>
<evidence type="ECO:0000256" key="2">
    <source>
        <dbReference type="ARBA" id="ARBA00022614"/>
    </source>
</evidence>
<protein>
    <submittedName>
        <fullName evidence="12 13">Late blight resistance protein homolog R1A-10</fullName>
    </submittedName>
</protein>
<proteinExistence type="inferred from homology"/>
<organism evidence="11 13">
    <name type="scientific">Coffea arabica</name>
    <name type="common">Arabian coffee</name>
    <dbReference type="NCBI Taxonomy" id="13443"/>
    <lineage>
        <taxon>Eukaryota</taxon>
        <taxon>Viridiplantae</taxon>
        <taxon>Streptophyta</taxon>
        <taxon>Embryophyta</taxon>
        <taxon>Tracheophyta</taxon>
        <taxon>Spermatophyta</taxon>
        <taxon>Magnoliopsida</taxon>
        <taxon>eudicotyledons</taxon>
        <taxon>Gunneridae</taxon>
        <taxon>Pentapetalae</taxon>
        <taxon>asterids</taxon>
        <taxon>lamiids</taxon>
        <taxon>Gentianales</taxon>
        <taxon>Rubiaceae</taxon>
        <taxon>Ixoroideae</taxon>
        <taxon>Gardenieae complex</taxon>
        <taxon>Bertiereae - Coffeeae clade</taxon>
        <taxon>Coffeeae</taxon>
        <taxon>Coffea</taxon>
    </lineage>
</organism>
<evidence type="ECO:0000313" key="12">
    <source>
        <dbReference type="RefSeq" id="XP_027100422.1"/>
    </source>
</evidence>
<dbReference type="GeneID" id="113719412"/>
<gene>
    <name evidence="12 13" type="primary">LOC113719412</name>
</gene>
<accession>A0A6P6VBU9</accession>
<name>A0A6P6VBU9_COFAR</name>
<dbReference type="SUPFAM" id="SSF52058">
    <property type="entry name" value="L domain-like"/>
    <property type="match status" value="1"/>
</dbReference>
<dbReference type="InterPro" id="IPR044974">
    <property type="entry name" value="Disease_R_plants"/>
</dbReference>